<reference evidence="2 3" key="1">
    <citation type="submission" date="2023-08" db="EMBL/GenBank/DDBJ databases">
        <title>Black Yeasts Isolated from many extreme environments.</title>
        <authorList>
            <person name="Coleine C."/>
            <person name="Stajich J.E."/>
            <person name="Selbmann L."/>
        </authorList>
    </citation>
    <scope>NUCLEOTIDE SEQUENCE [LARGE SCALE GENOMIC DNA]</scope>
    <source>
        <strain evidence="2 3">CCFEE 536</strain>
    </source>
</reference>
<evidence type="ECO:0000313" key="3">
    <source>
        <dbReference type="Proteomes" id="UP001357485"/>
    </source>
</evidence>
<gene>
    <name evidence="2" type="ORF">LTR16_000822</name>
</gene>
<accession>A0ABR0KUF2</accession>
<dbReference type="InterPro" id="IPR011613">
    <property type="entry name" value="GH15-like"/>
</dbReference>
<dbReference type="Pfam" id="PF00723">
    <property type="entry name" value="Glyco_hydro_15"/>
    <property type="match status" value="1"/>
</dbReference>
<evidence type="ECO:0000259" key="1">
    <source>
        <dbReference type="Pfam" id="PF00723"/>
    </source>
</evidence>
<keyword evidence="3" id="KW-1185">Reference proteome</keyword>
<protein>
    <recommendedName>
        <fullName evidence="1">GH15-like domain-containing protein</fullName>
    </recommendedName>
</protein>
<dbReference type="Gene3D" id="1.50.10.10">
    <property type="match status" value="1"/>
</dbReference>
<dbReference type="Proteomes" id="UP001357485">
    <property type="component" value="Unassembled WGS sequence"/>
</dbReference>
<dbReference type="InterPro" id="IPR008928">
    <property type="entry name" value="6-hairpin_glycosidase_sf"/>
</dbReference>
<organism evidence="2 3">
    <name type="scientific">Cryomyces antarcticus</name>
    <dbReference type="NCBI Taxonomy" id="329879"/>
    <lineage>
        <taxon>Eukaryota</taxon>
        <taxon>Fungi</taxon>
        <taxon>Dikarya</taxon>
        <taxon>Ascomycota</taxon>
        <taxon>Pezizomycotina</taxon>
        <taxon>Dothideomycetes</taxon>
        <taxon>Dothideomycetes incertae sedis</taxon>
        <taxon>Cryomyces</taxon>
    </lineage>
</organism>
<sequence>MEQPPLLSFYAAATVPSARSAYQQILFEYAQARATEQNDPNQKFYLNNTVFSGPWGRLQNDGPTTSVITLMEFAYVYQDNKGSKDTVRSLIYDSAAHPV</sequence>
<name>A0ABR0KUF2_9PEZI</name>
<evidence type="ECO:0000313" key="2">
    <source>
        <dbReference type="EMBL" id="KAK5131357.1"/>
    </source>
</evidence>
<dbReference type="EMBL" id="JAVRRA010024647">
    <property type="protein sequence ID" value="KAK5131357.1"/>
    <property type="molecule type" value="Genomic_DNA"/>
</dbReference>
<dbReference type="InterPro" id="IPR012341">
    <property type="entry name" value="6hp_glycosidase-like_sf"/>
</dbReference>
<dbReference type="SUPFAM" id="SSF48208">
    <property type="entry name" value="Six-hairpin glycosidases"/>
    <property type="match status" value="1"/>
</dbReference>
<feature type="domain" description="GH15-like" evidence="1">
    <location>
        <begin position="27"/>
        <end position="87"/>
    </location>
</feature>
<proteinExistence type="predicted"/>
<comment type="caution">
    <text evidence="2">The sequence shown here is derived from an EMBL/GenBank/DDBJ whole genome shotgun (WGS) entry which is preliminary data.</text>
</comment>